<feature type="transmembrane region" description="Helical" evidence="1">
    <location>
        <begin position="7"/>
        <end position="28"/>
    </location>
</feature>
<dbReference type="SUPFAM" id="SSF159501">
    <property type="entry name" value="EreA/ChaN-like"/>
    <property type="match status" value="1"/>
</dbReference>
<name>A0ABV7YSF9_9BACT</name>
<accession>A0ABV7YSF9</accession>
<keyword evidence="1" id="KW-0472">Membrane</keyword>
<evidence type="ECO:0000313" key="2">
    <source>
        <dbReference type="EMBL" id="MFC3809305.1"/>
    </source>
</evidence>
<comment type="caution">
    <text evidence="2">The sequence shown here is derived from an EMBL/GenBank/DDBJ whole genome shotgun (WGS) entry which is preliminary data.</text>
</comment>
<proteinExistence type="predicted"/>
<keyword evidence="1" id="KW-1133">Transmembrane helix</keyword>
<keyword evidence="1" id="KW-0812">Transmembrane</keyword>
<sequence>MKKFLKVIKYTFISLLSMVFAFFLYFFISNRLFLESEKEDNIAYLKNNNARIDETLDESFFNADFYQSKVFLLGEVHGFADNQKLDKELLFFLNRKLGVKYYIAEMDSGTAKKLNEFLNSSQKEKAKLKEVVLAIGNRIPQQSSQELFDKWNDIYDYNKTLNDSLKITVIGLDKNFDDESSLPRDSAMFINFEQIVKQKKLENEKFYGLFGYFHTLQTKIENGKETFASNLKKAGIKTSSLVSYTLDSDMYLPKNPQFPTPEDEKVDWYNADGPLQVVKGINDLKALSKPNTLTLFKLNSPNSPYYKSQNLIQVKSRVFGENMVPVNGTNTCDYFQYVFLLRNSKALTKLK</sequence>
<evidence type="ECO:0000313" key="3">
    <source>
        <dbReference type="Proteomes" id="UP001595616"/>
    </source>
</evidence>
<gene>
    <name evidence="2" type="ORF">ACFOOI_01445</name>
</gene>
<dbReference type="Proteomes" id="UP001595616">
    <property type="component" value="Unassembled WGS sequence"/>
</dbReference>
<organism evidence="2 3">
    <name type="scientific">Lacihabitans lacunae</name>
    <dbReference type="NCBI Taxonomy" id="1028214"/>
    <lineage>
        <taxon>Bacteria</taxon>
        <taxon>Pseudomonadati</taxon>
        <taxon>Bacteroidota</taxon>
        <taxon>Cytophagia</taxon>
        <taxon>Cytophagales</taxon>
        <taxon>Leadbetterellaceae</taxon>
        <taxon>Lacihabitans</taxon>
    </lineage>
</organism>
<dbReference type="EMBL" id="JBHRYQ010000001">
    <property type="protein sequence ID" value="MFC3809305.1"/>
    <property type="molecule type" value="Genomic_DNA"/>
</dbReference>
<protein>
    <recommendedName>
        <fullName evidence="4">Haem-binding uptake Tiki superfamily ChaN domain-containing protein</fullName>
    </recommendedName>
</protein>
<keyword evidence="3" id="KW-1185">Reference proteome</keyword>
<evidence type="ECO:0000256" key="1">
    <source>
        <dbReference type="SAM" id="Phobius"/>
    </source>
</evidence>
<reference evidence="3" key="1">
    <citation type="journal article" date="2019" name="Int. J. Syst. Evol. Microbiol.">
        <title>The Global Catalogue of Microorganisms (GCM) 10K type strain sequencing project: providing services to taxonomists for standard genome sequencing and annotation.</title>
        <authorList>
            <consortium name="The Broad Institute Genomics Platform"/>
            <consortium name="The Broad Institute Genome Sequencing Center for Infectious Disease"/>
            <person name="Wu L."/>
            <person name="Ma J."/>
        </authorList>
    </citation>
    <scope>NUCLEOTIDE SEQUENCE [LARGE SCALE GENOMIC DNA]</scope>
    <source>
        <strain evidence="3">CECT 7956</strain>
    </source>
</reference>
<dbReference type="RefSeq" id="WP_379834173.1">
    <property type="nucleotide sequence ID" value="NZ_JBHRYQ010000001.1"/>
</dbReference>
<evidence type="ECO:0008006" key="4">
    <source>
        <dbReference type="Google" id="ProtNLM"/>
    </source>
</evidence>